<evidence type="ECO:0000259" key="7">
    <source>
        <dbReference type="Pfam" id="PF01284"/>
    </source>
</evidence>
<dbReference type="Proteomes" id="UP000244722">
    <property type="component" value="Unassembled WGS sequence"/>
</dbReference>
<dbReference type="STRING" id="42251.A0A2T6ZR41"/>
<dbReference type="OrthoDB" id="5325022at2759"/>
<evidence type="ECO:0000313" key="8">
    <source>
        <dbReference type="EMBL" id="PUU77960.1"/>
    </source>
</evidence>
<reference evidence="8 9" key="1">
    <citation type="submission" date="2017-04" db="EMBL/GenBank/DDBJ databases">
        <title>Draft genome sequence of Tuber borchii Vittad., a whitish edible truffle.</title>
        <authorList>
            <consortium name="DOE Joint Genome Institute"/>
            <person name="Murat C."/>
            <person name="Kuo A."/>
            <person name="Barry K.W."/>
            <person name="Clum A."/>
            <person name="Dockter R.B."/>
            <person name="Fauchery L."/>
            <person name="Iotti M."/>
            <person name="Kohler A."/>
            <person name="Labutti K."/>
            <person name="Lindquist E.A."/>
            <person name="Lipzen A."/>
            <person name="Ohm R.A."/>
            <person name="Wang M."/>
            <person name="Grigoriev I.V."/>
            <person name="Zambonelli A."/>
            <person name="Martin F.M."/>
        </authorList>
    </citation>
    <scope>NUCLEOTIDE SEQUENCE [LARGE SCALE GENOMIC DNA]</scope>
    <source>
        <strain evidence="8 9">Tbo3840</strain>
    </source>
</reference>
<keyword evidence="3 6" id="KW-1133">Transmembrane helix</keyword>
<keyword evidence="2 6" id="KW-0812">Transmembrane</keyword>
<accession>A0A2T6ZR41</accession>
<feature type="domain" description="MARVEL" evidence="7">
    <location>
        <begin position="18"/>
        <end position="182"/>
    </location>
</feature>
<dbReference type="InterPro" id="IPR008253">
    <property type="entry name" value="Marvel"/>
</dbReference>
<dbReference type="PANTHER" id="PTHR37451">
    <property type="entry name" value="MARVEL DOMAIN"/>
    <property type="match status" value="1"/>
</dbReference>
<protein>
    <recommendedName>
        <fullName evidence="7">MARVEL domain-containing protein</fullName>
    </recommendedName>
</protein>
<feature type="transmembrane region" description="Helical" evidence="6">
    <location>
        <begin position="76"/>
        <end position="95"/>
    </location>
</feature>
<name>A0A2T6ZR41_TUBBO</name>
<evidence type="ECO:0000256" key="5">
    <source>
        <dbReference type="SAM" id="MobiDB-lite"/>
    </source>
</evidence>
<feature type="transmembrane region" description="Helical" evidence="6">
    <location>
        <begin position="50"/>
        <end position="69"/>
    </location>
</feature>
<dbReference type="EMBL" id="NESQ01000134">
    <property type="protein sequence ID" value="PUU77960.1"/>
    <property type="molecule type" value="Genomic_DNA"/>
</dbReference>
<dbReference type="AlphaFoldDB" id="A0A2T6ZR41"/>
<evidence type="ECO:0000256" key="6">
    <source>
        <dbReference type="SAM" id="Phobius"/>
    </source>
</evidence>
<dbReference type="GO" id="GO:0016020">
    <property type="term" value="C:membrane"/>
    <property type="evidence" value="ECO:0007669"/>
    <property type="project" value="UniProtKB-SubCell"/>
</dbReference>
<dbReference type="PANTHER" id="PTHR37451:SF4">
    <property type="entry name" value="MARVEL DOMAIN-CONTAINING PROTEIN"/>
    <property type="match status" value="1"/>
</dbReference>
<feature type="transmembrane region" description="Helical" evidence="6">
    <location>
        <begin position="21"/>
        <end position="44"/>
    </location>
</feature>
<sequence length="245" mass="26519">MAAYTDQHVVEQPPWLKFIRIAQVALSVLILALAAFALSAIPFGNTFGTFGFNIFTCIFTFIVGAYLILTPIKAPKLYNCWAALVLEIFGVIFWLSAFATMASWASLGLLTVGGISGLGKRDAKKSKSSSSDDLFGSNSDWLDNYDKEIQARYARYRAGWRCAGAAAGLGGVVWVLFMITLITYSIFLHRHRKNPENKNLPDNGMPARDGGEAGVSCHSAAEVKGHEMGSVHVGAVGGGEYPKPY</sequence>
<proteinExistence type="predicted"/>
<feature type="region of interest" description="Disordered" evidence="5">
    <location>
        <begin position="195"/>
        <end position="214"/>
    </location>
</feature>
<keyword evidence="4 6" id="KW-0472">Membrane</keyword>
<evidence type="ECO:0000256" key="2">
    <source>
        <dbReference type="ARBA" id="ARBA00022692"/>
    </source>
</evidence>
<gene>
    <name evidence="8" type="ORF">B9Z19DRAFT_1026105</name>
</gene>
<evidence type="ECO:0000256" key="4">
    <source>
        <dbReference type="ARBA" id="ARBA00023136"/>
    </source>
</evidence>
<dbReference type="Pfam" id="PF01284">
    <property type="entry name" value="MARVEL"/>
    <property type="match status" value="1"/>
</dbReference>
<comment type="caution">
    <text evidence="8">The sequence shown here is derived from an EMBL/GenBank/DDBJ whole genome shotgun (WGS) entry which is preliminary data.</text>
</comment>
<evidence type="ECO:0000313" key="9">
    <source>
        <dbReference type="Proteomes" id="UP000244722"/>
    </source>
</evidence>
<comment type="subcellular location">
    <subcellularLocation>
        <location evidence="1">Membrane</location>
        <topology evidence="1">Multi-pass membrane protein</topology>
    </subcellularLocation>
</comment>
<keyword evidence="9" id="KW-1185">Reference proteome</keyword>
<evidence type="ECO:0000256" key="1">
    <source>
        <dbReference type="ARBA" id="ARBA00004141"/>
    </source>
</evidence>
<organism evidence="8 9">
    <name type="scientific">Tuber borchii</name>
    <name type="common">White truffle</name>
    <dbReference type="NCBI Taxonomy" id="42251"/>
    <lineage>
        <taxon>Eukaryota</taxon>
        <taxon>Fungi</taxon>
        <taxon>Dikarya</taxon>
        <taxon>Ascomycota</taxon>
        <taxon>Pezizomycotina</taxon>
        <taxon>Pezizomycetes</taxon>
        <taxon>Pezizales</taxon>
        <taxon>Tuberaceae</taxon>
        <taxon>Tuber</taxon>
    </lineage>
</organism>
<feature type="transmembrane region" description="Helical" evidence="6">
    <location>
        <begin position="162"/>
        <end position="187"/>
    </location>
</feature>
<evidence type="ECO:0000256" key="3">
    <source>
        <dbReference type="ARBA" id="ARBA00022989"/>
    </source>
</evidence>